<name>A0ABD0MTX5_CIRMR</name>
<dbReference type="AlphaFoldDB" id="A0ABD0MTX5"/>
<dbReference type="Proteomes" id="UP001529510">
    <property type="component" value="Unassembled WGS sequence"/>
</dbReference>
<dbReference type="EMBL" id="JAMKFB020000240">
    <property type="protein sequence ID" value="KAL0151563.1"/>
    <property type="molecule type" value="Genomic_DNA"/>
</dbReference>
<organism evidence="2 3">
    <name type="scientific">Cirrhinus mrigala</name>
    <name type="common">Mrigala</name>
    <dbReference type="NCBI Taxonomy" id="683832"/>
    <lineage>
        <taxon>Eukaryota</taxon>
        <taxon>Metazoa</taxon>
        <taxon>Chordata</taxon>
        <taxon>Craniata</taxon>
        <taxon>Vertebrata</taxon>
        <taxon>Euteleostomi</taxon>
        <taxon>Actinopterygii</taxon>
        <taxon>Neopterygii</taxon>
        <taxon>Teleostei</taxon>
        <taxon>Ostariophysi</taxon>
        <taxon>Cypriniformes</taxon>
        <taxon>Cyprinidae</taxon>
        <taxon>Labeoninae</taxon>
        <taxon>Labeonini</taxon>
        <taxon>Cirrhinus</taxon>
    </lineage>
</organism>
<protein>
    <recommendedName>
        <fullName evidence="1">Ig-like domain-containing protein</fullName>
    </recommendedName>
</protein>
<feature type="domain" description="Ig-like" evidence="1">
    <location>
        <begin position="2"/>
        <end position="86"/>
    </location>
</feature>
<dbReference type="InterPro" id="IPR003599">
    <property type="entry name" value="Ig_sub"/>
</dbReference>
<dbReference type="PROSITE" id="PS50835">
    <property type="entry name" value="IG_LIKE"/>
    <property type="match status" value="1"/>
</dbReference>
<sequence length="88" mass="9487">APKNTSISAIPSSSVLEGSSVTLNCSSDANPSVLSYTCSRESEGQLEQLQTGDTLTFNRTDLKHRGRYHCTAQNQHGSQNSSVMLDIQ</sequence>
<dbReference type="InterPro" id="IPR036179">
    <property type="entry name" value="Ig-like_dom_sf"/>
</dbReference>
<reference evidence="2 3" key="1">
    <citation type="submission" date="2024-05" db="EMBL/GenBank/DDBJ databases">
        <title>Genome sequencing and assembly of Indian major carp, Cirrhinus mrigala (Hamilton, 1822).</title>
        <authorList>
            <person name="Mohindra V."/>
            <person name="Chowdhury L.M."/>
            <person name="Lal K."/>
            <person name="Jena J.K."/>
        </authorList>
    </citation>
    <scope>NUCLEOTIDE SEQUENCE [LARGE SCALE GENOMIC DNA]</scope>
    <source>
        <strain evidence="2">CM1030</strain>
        <tissue evidence="2">Blood</tissue>
    </source>
</reference>
<accession>A0ABD0MTX5</accession>
<evidence type="ECO:0000313" key="2">
    <source>
        <dbReference type="EMBL" id="KAL0151563.1"/>
    </source>
</evidence>
<dbReference type="InterPro" id="IPR007110">
    <property type="entry name" value="Ig-like_dom"/>
</dbReference>
<dbReference type="Pfam" id="PF13927">
    <property type="entry name" value="Ig_3"/>
    <property type="match status" value="1"/>
</dbReference>
<gene>
    <name evidence="2" type="ORF">M9458_053145</name>
</gene>
<feature type="non-terminal residue" evidence="2">
    <location>
        <position position="1"/>
    </location>
</feature>
<dbReference type="Gene3D" id="2.60.40.10">
    <property type="entry name" value="Immunoglobulins"/>
    <property type="match status" value="1"/>
</dbReference>
<evidence type="ECO:0000313" key="3">
    <source>
        <dbReference type="Proteomes" id="UP001529510"/>
    </source>
</evidence>
<dbReference type="SUPFAM" id="SSF48726">
    <property type="entry name" value="Immunoglobulin"/>
    <property type="match status" value="1"/>
</dbReference>
<dbReference type="SMART" id="SM00409">
    <property type="entry name" value="IG"/>
    <property type="match status" value="1"/>
</dbReference>
<keyword evidence="3" id="KW-1185">Reference proteome</keyword>
<comment type="caution">
    <text evidence="2">The sequence shown here is derived from an EMBL/GenBank/DDBJ whole genome shotgun (WGS) entry which is preliminary data.</text>
</comment>
<proteinExistence type="predicted"/>
<feature type="non-terminal residue" evidence="2">
    <location>
        <position position="88"/>
    </location>
</feature>
<dbReference type="InterPro" id="IPR003598">
    <property type="entry name" value="Ig_sub2"/>
</dbReference>
<dbReference type="PANTHER" id="PTHR46013:SF4">
    <property type="entry name" value="B-CELL RECEPTOR CD22-RELATED"/>
    <property type="match status" value="1"/>
</dbReference>
<dbReference type="InterPro" id="IPR013783">
    <property type="entry name" value="Ig-like_fold"/>
</dbReference>
<dbReference type="SMART" id="SM00408">
    <property type="entry name" value="IGc2"/>
    <property type="match status" value="1"/>
</dbReference>
<dbReference type="PANTHER" id="PTHR46013">
    <property type="entry name" value="VASCULAR CELL ADHESION MOLECULE 1"/>
    <property type="match status" value="1"/>
</dbReference>
<evidence type="ECO:0000259" key="1">
    <source>
        <dbReference type="PROSITE" id="PS50835"/>
    </source>
</evidence>